<dbReference type="OrthoDB" id="5590282at2759"/>
<evidence type="ECO:0000313" key="9">
    <source>
        <dbReference type="EMBL" id="KCW68701.1"/>
    </source>
</evidence>
<evidence type="ECO:0000256" key="4">
    <source>
        <dbReference type="ARBA" id="ARBA00023306"/>
    </source>
</evidence>
<dbReference type="eggNOG" id="KOG0656">
    <property type="taxonomic scope" value="Eukaryota"/>
</dbReference>
<gene>
    <name evidence="9" type="ORF">EUGRSUZ_F02302</name>
</gene>
<evidence type="ECO:0000259" key="7">
    <source>
        <dbReference type="SMART" id="SM00385"/>
    </source>
</evidence>
<name>A0A059BRW4_EUCGR</name>
<dbReference type="Gramene" id="KCW68701">
    <property type="protein sequence ID" value="KCW68701"/>
    <property type="gene ID" value="EUGRSUZ_F02302"/>
</dbReference>
<dbReference type="Pfam" id="PF02984">
    <property type="entry name" value="Cyclin_C"/>
    <property type="match status" value="1"/>
</dbReference>
<evidence type="ECO:0000259" key="8">
    <source>
        <dbReference type="SMART" id="SM01332"/>
    </source>
</evidence>
<dbReference type="InterPro" id="IPR036915">
    <property type="entry name" value="Cyclin-like_sf"/>
</dbReference>
<evidence type="ECO:0008006" key="10">
    <source>
        <dbReference type="Google" id="ProtNLM"/>
    </source>
</evidence>
<dbReference type="CDD" id="cd20543">
    <property type="entry name" value="CYCLIN_AtCycD-like_rpt1"/>
    <property type="match status" value="1"/>
</dbReference>
<feature type="region of interest" description="Disordered" evidence="6">
    <location>
        <begin position="1"/>
        <end position="52"/>
    </location>
</feature>
<dbReference type="GO" id="GO:0000307">
    <property type="term" value="C:cyclin-dependent protein kinase holoenzyme complex"/>
    <property type="evidence" value="ECO:0000318"/>
    <property type="project" value="GO_Central"/>
</dbReference>
<accession>A0A059BRW4</accession>
<dbReference type="InterPro" id="IPR006671">
    <property type="entry name" value="Cyclin_N"/>
</dbReference>
<feature type="region of interest" description="Disordered" evidence="6">
    <location>
        <begin position="366"/>
        <end position="415"/>
    </location>
</feature>
<evidence type="ECO:0000256" key="2">
    <source>
        <dbReference type="ARBA" id="ARBA00022618"/>
    </source>
</evidence>
<keyword evidence="2" id="KW-0132">Cell division</keyword>
<sequence>MILSFIDPSSSKKKQKQKQEEEEQKEEMEASYQPHHHGHLRQHDPSSSQQEEQVLFDALYCSEEHWGEEDEGEGLASDGLLSEERDHRLLSPRALLDQDLLWEDEELASLFSKEEPGGMRLNLENDPSLADARREAVEWIMRVHAHYAFSALTALLAVNYWDRFTCSFALQEDKPWMTQLSAVACLSLAAKVEETQVPLLIDFQVEDSSPVFEAKNIQRMELLVLSSLEWKMNPVTPLSFLDYMTRRLGLTGHLCWEFLRRCENVLLSVISDCRFTCFLPSVIAASTMLHVINGLKPRLDVEDQTQLLGILAMGMDKIDACYKLIDDDHALRSQRYSHNKRKFGSVPGSPRGVMELCFSSDGSNDSWSVAASVSSSPEPHSKKSRAGEEAEDRLLRGLEGEEDDPASADIFSFPH</sequence>
<dbReference type="GO" id="GO:0000082">
    <property type="term" value="P:G1/S transition of mitotic cell cycle"/>
    <property type="evidence" value="ECO:0000318"/>
    <property type="project" value="GO_Central"/>
</dbReference>
<dbReference type="GO" id="GO:0005737">
    <property type="term" value="C:cytoplasm"/>
    <property type="evidence" value="ECO:0000318"/>
    <property type="project" value="GO_Central"/>
</dbReference>
<dbReference type="SMART" id="SM00385">
    <property type="entry name" value="CYCLIN"/>
    <property type="match status" value="1"/>
</dbReference>
<evidence type="ECO:0000256" key="5">
    <source>
        <dbReference type="RuleBase" id="RU000383"/>
    </source>
</evidence>
<dbReference type="AlphaFoldDB" id="A0A059BRW4"/>
<reference evidence="9" key="1">
    <citation type="submission" date="2013-07" db="EMBL/GenBank/DDBJ databases">
        <title>The genome of Eucalyptus grandis.</title>
        <authorList>
            <person name="Schmutz J."/>
            <person name="Hayes R."/>
            <person name="Myburg A."/>
            <person name="Tuskan G."/>
            <person name="Grattapaglia D."/>
            <person name="Rokhsar D.S."/>
        </authorList>
    </citation>
    <scope>NUCLEOTIDE SEQUENCE</scope>
    <source>
        <tissue evidence="9">Leaf extractions</tissue>
    </source>
</reference>
<dbReference type="FunCoup" id="A0A059BRW4">
    <property type="interactions" value="836"/>
</dbReference>
<organism evidence="9">
    <name type="scientific">Eucalyptus grandis</name>
    <name type="common">Flooded gum</name>
    <dbReference type="NCBI Taxonomy" id="71139"/>
    <lineage>
        <taxon>Eukaryota</taxon>
        <taxon>Viridiplantae</taxon>
        <taxon>Streptophyta</taxon>
        <taxon>Embryophyta</taxon>
        <taxon>Tracheophyta</taxon>
        <taxon>Spermatophyta</taxon>
        <taxon>Magnoliopsida</taxon>
        <taxon>eudicotyledons</taxon>
        <taxon>Gunneridae</taxon>
        <taxon>Pentapetalae</taxon>
        <taxon>rosids</taxon>
        <taxon>malvids</taxon>
        <taxon>Myrtales</taxon>
        <taxon>Myrtaceae</taxon>
        <taxon>Myrtoideae</taxon>
        <taxon>Eucalypteae</taxon>
        <taxon>Eucalyptus</taxon>
    </lineage>
</organism>
<dbReference type="SMART" id="SM01332">
    <property type="entry name" value="Cyclin_C"/>
    <property type="match status" value="1"/>
</dbReference>
<evidence type="ECO:0000256" key="6">
    <source>
        <dbReference type="SAM" id="MobiDB-lite"/>
    </source>
</evidence>
<dbReference type="GO" id="GO:0051301">
    <property type="term" value="P:cell division"/>
    <property type="evidence" value="ECO:0007669"/>
    <property type="project" value="UniProtKB-KW"/>
</dbReference>
<dbReference type="FunFam" id="1.10.472.10:FF:000060">
    <property type="entry name" value="D6-type cyclin"/>
    <property type="match status" value="1"/>
</dbReference>
<dbReference type="GO" id="GO:0016538">
    <property type="term" value="F:cyclin-dependent protein serine/threonine kinase regulator activity"/>
    <property type="evidence" value="ECO:0000318"/>
    <property type="project" value="GO_Central"/>
</dbReference>
<dbReference type="STRING" id="71139.A0A059BRW4"/>
<keyword evidence="3 5" id="KW-0195">Cyclin</keyword>
<keyword evidence="4" id="KW-0131">Cell cycle</keyword>
<dbReference type="Pfam" id="PF00134">
    <property type="entry name" value="Cyclin_N"/>
    <property type="match status" value="1"/>
</dbReference>
<dbReference type="InterPro" id="IPR039361">
    <property type="entry name" value="Cyclin"/>
</dbReference>
<dbReference type="EMBL" id="KK198758">
    <property type="protein sequence ID" value="KCW68701.1"/>
    <property type="molecule type" value="Genomic_DNA"/>
</dbReference>
<feature type="compositionally biased region" description="Low complexity" evidence="6">
    <location>
        <begin position="366"/>
        <end position="378"/>
    </location>
</feature>
<evidence type="ECO:0000256" key="3">
    <source>
        <dbReference type="ARBA" id="ARBA00023127"/>
    </source>
</evidence>
<dbReference type="OMA" id="NAHYSFT"/>
<proteinExistence type="inferred from homology"/>
<comment type="similarity">
    <text evidence="1">Belongs to the cyclin family. Cyclin D subfamily.</text>
</comment>
<dbReference type="PANTHER" id="PTHR10177">
    <property type="entry name" value="CYCLINS"/>
    <property type="match status" value="1"/>
</dbReference>
<feature type="compositionally biased region" description="Basic and acidic residues" evidence="6">
    <location>
        <begin position="379"/>
        <end position="399"/>
    </location>
</feature>
<dbReference type="GO" id="GO:0005634">
    <property type="term" value="C:nucleus"/>
    <property type="evidence" value="ECO:0000318"/>
    <property type="project" value="GO_Central"/>
</dbReference>
<evidence type="ECO:0000256" key="1">
    <source>
        <dbReference type="ARBA" id="ARBA00009065"/>
    </source>
</evidence>
<dbReference type="InParanoid" id="A0A059BRW4"/>
<dbReference type="Gene3D" id="1.10.472.10">
    <property type="entry name" value="Cyclin-like"/>
    <property type="match status" value="2"/>
</dbReference>
<dbReference type="CDD" id="cd20544">
    <property type="entry name" value="CYCLIN_AtCycD-like_rpt2"/>
    <property type="match status" value="1"/>
</dbReference>
<dbReference type="KEGG" id="egr:104449298"/>
<dbReference type="InterPro" id="IPR013763">
    <property type="entry name" value="Cyclin-like_dom"/>
</dbReference>
<feature type="domain" description="Cyclin-like" evidence="7">
    <location>
        <begin position="138"/>
        <end position="226"/>
    </location>
</feature>
<protein>
    <recommendedName>
        <fullName evidence="10">Cyclin N-terminal domain-containing protein</fullName>
    </recommendedName>
</protein>
<dbReference type="InterPro" id="IPR004367">
    <property type="entry name" value="Cyclin_C-dom"/>
</dbReference>
<dbReference type="SUPFAM" id="SSF47954">
    <property type="entry name" value="Cyclin-like"/>
    <property type="match status" value="1"/>
</dbReference>
<feature type="domain" description="Cyclin C-terminal" evidence="8">
    <location>
        <begin position="235"/>
        <end position="359"/>
    </location>
</feature>